<dbReference type="GO" id="GO:0006506">
    <property type="term" value="P:GPI anchor biosynthetic process"/>
    <property type="evidence" value="ECO:0007669"/>
    <property type="project" value="InterPro"/>
</dbReference>
<keyword evidence="1" id="KW-0472">Membrane</keyword>
<feature type="transmembrane region" description="Helical" evidence="1">
    <location>
        <begin position="332"/>
        <end position="353"/>
    </location>
</feature>
<dbReference type="InterPro" id="IPR017850">
    <property type="entry name" value="Alkaline_phosphatase_core_sf"/>
</dbReference>
<dbReference type="PANTHER" id="PTHR23072">
    <property type="entry name" value="PHOSPHATIDYLINOSITOL GLYCAN-RELATED"/>
    <property type="match status" value="1"/>
</dbReference>
<dbReference type="InterPro" id="IPR045687">
    <property type="entry name" value="PIGG/GPI7_C"/>
</dbReference>
<dbReference type="Pfam" id="PF19316">
    <property type="entry name" value="PIGO_PIGG"/>
    <property type="match status" value="1"/>
</dbReference>
<dbReference type="AlphaFoldDB" id="A0A118K1R0"/>
<dbReference type="Proteomes" id="UP000243975">
    <property type="component" value="Unassembled WGS sequence"/>
</dbReference>
<feature type="transmembrane region" description="Helical" evidence="1">
    <location>
        <begin position="147"/>
        <end position="169"/>
    </location>
</feature>
<dbReference type="GO" id="GO:0005789">
    <property type="term" value="C:endoplasmic reticulum membrane"/>
    <property type="evidence" value="ECO:0007669"/>
    <property type="project" value="TreeGrafter"/>
</dbReference>
<evidence type="ECO:0000256" key="1">
    <source>
        <dbReference type="SAM" id="Phobius"/>
    </source>
</evidence>
<evidence type="ECO:0000259" key="2">
    <source>
        <dbReference type="Pfam" id="PF19316"/>
    </source>
</evidence>
<dbReference type="EMBL" id="LEKV01002424">
    <property type="protein sequence ID" value="KVI03180.1"/>
    <property type="molecule type" value="Genomic_DNA"/>
</dbReference>
<keyword evidence="1" id="KW-0812">Transmembrane</keyword>
<evidence type="ECO:0000313" key="4">
    <source>
        <dbReference type="Proteomes" id="UP000243975"/>
    </source>
</evidence>
<dbReference type="Gene3D" id="3.40.720.10">
    <property type="entry name" value="Alkaline Phosphatase, subunit A"/>
    <property type="match status" value="1"/>
</dbReference>
<dbReference type="OMA" id="KATEMEH"/>
<protein>
    <recommendedName>
        <fullName evidence="2">GPI ethanolamine phosphate transferase 2 C-terminal domain-containing protein</fullName>
    </recommendedName>
</protein>
<keyword evidence="4" id="KW-1185">Reference proteome</keyword>
<accession>A0A118K1R0</accession>
<proteinExistence type="predicted"/>
<gene>
    <name evidence="3" type="ORF">Ccrd_018524</name>
</gene>
<name>A0A118K1R0_CYNCS</name>
<feature type="transmembrane region" description="Helical" evidence="1">
    <location>
        <begin position="373"/>
        <end position="395"/>
    </location>
</feature>
<reference evidence="3 4" key="1">
    <citation type="journal article" date="2016" name="Sci. Rep.">
        <title>The genome sequence of the outbreeding globe artichoke constructed de novo incorporating a phase-aware low-pass sequencing strategy of F1 progeny.</title>
        <authorList>
            <person name="Scaglione D."/>
            <person name="Reyes-Chin-Wo S."/>
            <person name="Acquadro A."/>
            <person name="Froenicke L."/>
            <person name="Portis E."/>
            <person name="Beitel C."/>
            <person name="Tirone M."/>
            <person name="Mauro R."/>
            <person name="Lo Monaco A."/>
            <person name="Mauromicale G."/>
            <person name="Faccioli P."/>
            <person name="Cattivelli L."/>
            <person name="Rieseberg L."/>
            <person name="Michelmore R."/>
            <person name="Lanteri S."/>
        </authorList>
    </citation>
    <scope>NUCLEOTIDE SEQUENCE [LARGE SCALE GENOMIC DNA]</scope>
    <source>
        <strain evidence="3">2C</strain>
    </source>
</reference>
<comment type="caution">
    <text evidence="3">The sequence shown here is derived from an EMBL/GenBank/DDBJ whole genome shotgun (WGS) entry which is preliminary data.</text>
</comment>
<organism evidence="3 4">
    <name type="scientific">Cynara cardunculus var. scolymus</name>
    <name type="common">Globe artichoke</name>
    <name type="synonym">Cynara scolymus</name>
    <dbReference type="NCBI Taxonomy" id="59895"/>
    <lineage>
        <taxon>Eukaryota</taxon>
        <taxon>Viridiplantae</taxon>
        <taxon>Streptophyta</taxon>
        <taxon>Embryophyta</taxon>
        <taxon>Tracheophyta</taxon>
        <taxon>Spermatophyta</taxon>
        <taxon>Magnoliopsida</taxon>
        <taxon>eudicotyledons</taxon>
        <taxon>Gunneridae</taxon>
        <taxon>Pentapetalae</taxon>
        <taxon>asterids</taxon>
        <taxon>campanulids</taxon>
        <taxon>Asterales</taxon>
        <taxon>Asteraceae</taxon>
        <taxon>Carduoideae</taxon>
        <taxon>Cardueae</taxon>
        <taxon>Carduinae</taxon>
        <taxon>Cynara</taxon>
    </lineage>
</organism>
<evidence type="ECO:0000313" key="3">
    <source>
        <dbReference type="EMBL" id="KVI03180.1"/>
    </source>
</evidence>
<feature type="transmembrane region" description="Helical" evidence="1">
    <location>
        <begin position="189"/>
        <end position="208"/>
    </location>
</feature>
<dbReference type="PANTHER" id="PTHR23072:SF0">
    <property type="entry name" value="GPI ETHANOLAMINE PHOSPHATE TRANSFERASE 2"/>
    <property type="match status" value="1"/>
</dbReference>
<dbReference type="InterPro" id="IPR039527">
    <property type="entry name" value="PIGG/GPI7"/>
</dbReference>
<dbReference type="Gramene" id="KVI03180">
    <property type="protein sequence ID" value="KVI03180"/>
    <property type="gene ID" value="Ccrd_018524"/>
</dbReference>
<dbReference type="STRING" id="59895.A0A118K1R0"/>
<feature type="transmembrane region" description="Helical" evidence="1">
    <location>
        <begin position="307"/>
        <end position="325"/>
    </location>
</feature>
<dbReference type="GO" id="GO:0051267">
    <property type="term" value="F:CP2 mannose-ethanolamine phosphotransferase activity"/>
    <property type="evidence" value="ECO:0007669"/>
    <property type="project" value="TreeGrafter"/>
</dbReference>
<feature type="transmembrane region" description="Helical" evidence="1">
    <location>
        <begin position="446"/>
        <end position="463"/>
    </location>
</feature>
<sequence>MNHRLVDIAPTLALLFGVPIPKNNAGHLIVDLFHPIEDHQLLRVLELNSWQLLRLLQAQSTDSTCGSFICQAVKKDYSSGLDEYEGSLEEISSCLYLDAAALHRSWKSKHALRSASNDDLLCTVLAYSEFLRTASKQLSHRATDKPIGLLASGIMAMLLSCAMLLGLLFKLDKEIYPRREPSLSNLQIYKFQLAEVLAVVVMVVIVLSMGSSSLVEEEQYLWHFMTSTFFLVLLRQTIQSTKGGDLSNLLNSSMGNGNRTCIQLCSIAVIVISLRILRGWHQGGVNWTHLPDISKSLEMAGSSCIKSFQLLSVVLVISLCLYALSSLWSKSYIIIVIELSYLCAGLLVLQYVIKYQGSGIAASDNDASLAARLIYAFLVMLTTGTVIASPWVLSFQNSHTDLQDLTSNFQSMDLSLLIKDSLFLSGTTYMFGWCLLQLLLQQPVNLMPISLLLIQILATIYYASHGGADVKQWIEIAALYYLGMAGHFSLGNTNTLATIDVARAFIHM</sequence>
<feature type="domain" description="GPI ethanolamine phosphate transferase 2 C-terminal" evidence="2">
    <location>
        <begin position="192"/>
        <end position="505"/>
    </location>
</feature>
<feature type="transmembrane region" description="Helical" evidence="1">
    <location>
        <begin position="416"/>
        <end position="440"/>
    </location>
</feature>
<keyword evidence="1" id="KW-1133">Transmembrane helix</keyword>